<dbReference type="Pfam" id="PF00069">
    <property type="entry name" value="Pkinase"/>
    <property type="match status" value="1"/>
</dbReference>
<dbReference type="SUPFAM" id="SSF56112">
    <property type="entry name" value="Protein kinase-like (PK-like)"/>
    <property type="match status" value="1"/>
</dbReference>
<keyword evidence="4" id="KW-0067">ATP-binding</keyword>
<dbReference type="InterPro" id="IPR000719">
    <property type="entry name" value="Prot_kinase_dom"/>
</dbReference>
<evidence type="ECO:0000313" key="7">
    <source>
        <dbReference type="Proteomes" id="UP001220225"/>
    </source>
</evidence>
<dbReference type="PROSITE" id="PS50011">
    <property type="entry name" value="PROTEIN_KINASE_DOM"/>
    <property type="match status" value="1"/>
</dbReference>
<dbReference type="InterPro" id="IPR050339">
    <property type="entry name" value="CC_SR_Kinase"/>
</dbReference>
<dbReference type="GO" id="GO:0016301">
    <property type="term" value="F:kinase activity"/>
    <property type="evidence" value="ECO:0007669"/>
    <property type="project" value="UniProtKB-KW"/>
</dbReference>
<comment type="caution">
    <text evidence="6">The sequence shown here is derived from an EMBL/GenBank/DDBJ whole genome shotgun (WGS) entry which is preliminary data.</text>
</comment>
<evidence type="ECO:0000256" key="2">
    <source>
        <dbReference type="ARBA" id="ARBA00022741"/>
    </source>
</evidence>
<proteinExistence type="predicted"/>
<dbReference type="PANTHER" id="PTHR11042">
    <property type="entry name" value="EUKARYOTIC TRANSLATION INITIATION FACTOR 2-ALPHA KINASE EIF2-ALPHA KINASE -RELATED"/>
    <property type="match status" value="1"/>
</dbReference>
<keyword evidence="3 6" id="KW-0418">Kinase</keyword>
<accession>A0ABT5LXF8</accession>
<keyword evidence="1" id="KW-0808">Transferase</keyword>
<evidence type="ECO:0000313" key="6">
    <source>
        <dbReference type="EMBL" id="MDC9598889.1"/>
    </source>
</evidence>
<name>A0ABT5LXF8_9GAMM</name>
<dbReference type="EMBL" id="JAQRFN010000049">
    <property type="protein sequence ID" value="MDC9598889.1"/>
    <property type="molecule type" value="Genomic_DNA"/>
</dbReference>
<evidence type="ECO:0000259" key="5">
    <source>
        <dbReference type="PROSITE" id="PS50011"/>
    </source>
</evidence>
<dbReference type="Gene3D" id="1.10.510.10">
    <property type="entry name" value="Transferase(Phosphotransferase) domain 1"/>
    <property type="match status" value="1"/>
</dbReference>
<reference evidence="6 7" key="1">
    <citation type="submission" date="2023-02" db="EMBL/GenBank/DDBJ databases">
        <title>Entomopathogenic bacteria.</title>
        <authorList>
            <person name="Machado R.A."/>
        </authorList>
    </citation>
    <scope>NUCLEOTIDE SEQUENCE [LARGE SCALE GENOMIC DNA]</scope>
    <source>
        <strain evidence="6 7">XENO-2</strain>
    </source>
</reference>
<evidence type="ECO:0000256" key="4">
    <source>
        <dbReference type="ARBA" id="ARBA00022840"/>
    </source>
</evidence>
<feature type="domain" description="Protein kinase" evidence="5">
    <location>
        <begin position="1"/>
        <end position="138"/>
    </location>
</feature>
<organism evidence="6 7">
    <name type="scientific">Xenorhabdus anantnagensis</name>
    <dbReference type="NCBI Taxonomy" id="3025875"/>
    <lineage>
        <taxon>Bacteria</taxon>
        <taxon>Pseudomonadati</taxon>
        <taxon>Pseudomonadota</taxon>
        <taxon>Gammaproteobacteria</taxon>
        <taxon>Enterobacterales</taxon>
        <taxon>Morganellaceae</taxon>
        <taxon>Xenorhabdus</taxon>
    </lineage>
</organism>
<sequence length="138" mass="15814">MKVVRMILKGVQHIHERGYLHRDLKPENILRYADGTYKVSDFGLVKNARSEDESEMISNMAANIGTEAYMSFEAKNGMFSAQSDIYALGVIIHEMGIYEVNRIDDIVRKSTCMKPTDRYDSVSEMLMDLDVIIKENNQ</sequence>
<evidence type="ECO:0000256" key="1">
    <source>
        <dbReference type="ARBA" id="ARBA00022679"/>
    </source>
</evidence>
<dbReference type="SMART" id="SM00220">
    <property type="entry name" value="S_TKc"/>
    <property type="match status" value="1"/>
</dbReference>
<dbReference type="Proteomes" id="UP001220225">
    <property type="component" value="Unassembled WGS sequence"/>
</dbReference>
<keyword evidence="7" id="KW-1185">Reference proteome</keyword>
<protein>
    <submittedName>
        <fullName evidence="6">Protein kinase</fullName>
    </submittedName>
</protein>
<gene>
    <name evidence="6" type="ORF">PSI14_19155</name>
</gene>
<dbReference type="InterPro" id="IPR011009">
    <property type="entry name" value="Kinase-like_dom_sf"/>
</dbReference>
<keyword evidence="2" id="KW-0547">Nucleotide-binding</keyword>
<dbReference type="RefSeq" id="WP_273577579.1">
    <property type="nucleotide sequence ID" value="NZ_JAQRFN010000049.1"/>
</dbReference>
<evidence type="ECO:0000256" key="3">
    <source>
        <dbReference type="ARBA" id="ARBA00022777"/>
    </source>
</evidence>